<dbReference type="Proteomes" id="UP000198280">
    <property type="component" value="Unassembled WGS sequence"/>
</dbReference>
<evidence type="ECO:0000313" key="2">
    <source>
        <dbReference type="Proteomes" id="UP000198280"/>
    </source>
</evidence>
<keyword evidence="2" id="KW-1185">Reference proteome</keyword>
<gene>
    <name evidence="1" type="ORF">SAMN05216252_11828</name>
</gene>
<dbReference type="AlphaFoldDB" id="A0A239L2D1"/>
<protein>
    <recommendedName>
        <fullName evidence="3">GRAM domain-containing protein</fullName>
    </recommendedName>
</protein>
<evidence type="ECO:0000313" key="1">
    <source>
        <dbReference type="EMBL" id="SNT24470.1"/>
    </source>
</evidence>
<dbReference type="RefSeq" id="WP_089226735.1">
    <property type="nucleotide sequence ID" value="NZ_FZOF01000018.1"/>
</dbReference>
<sequence>MSEAEFSATGVRIGRRLRSLTRGGQVVIQDGRLVLLTSRGREIDSAPVEDVHALTPRFAVRRRTLTRLNGTGYFLTLRKQGTASAGRFLDALRTARERVARR</sequence>
<dbReference type="EMBL" id="FZOF01000018">
    <property type="protein sequence ID" value="SNT24470.1"/>
    <property type="molecule type" value="Genomic_DNA"/>
</dbReference>
<dbReference type="OrthoDB" id="4308555at2"/>
<reference evidence="1 2" key="1">
    <citation type="submission" date="2017-06" db="EMBL/GenBank/DDBJ databases">
        <authorList>
            <person name="Kim H.J."/>
            <person name="Triplett B.A."/>
        </authorList>
    </citation>
    <scope>NUCLEOTIDE SEQUENCE [LARGE SCALE GENOMIC DNA]</scope>
    <source>
        <strain evidence="1 2">CGMCC 4.1858</strain>
    </source>
</reference>
<evidence type="ECO:0008006" key="3">
    <source>
        <dbReference type="Google" id="ProtNLM"/>
    </source>
</evidence>
<organism evidence="1 2">
    <name type="scientific">Actinacidiphila glaucinigra</name>
    <dbReference type="NCBI Taxonomy" id="235986"/>
    <lineage>
        <taxon>Bacteria</taxon>
        <taxon>Bacillati</taxon>
        <taxon>Actinomycetota</taxon>
        <taxon>Actinomycetes</taxon>
        <taxon>Kitasatosporales</taxon>
        <taxon>Streptomycetaceae</taxon>
        <taxon>Actinacidiphila</taxon>
    </lineage>
</organism>
<name>A0A239L2D1_9ACTN</name>
<accession>A0A239L2D1</accession>
<proteinExistence type="predicted"/>